<evidence type="ECO:0000313" key="2">
    <source>
        <dbReference type="EMBL" id="ELK04369.1"/>
    </source>
</evidence>
<accession>L5JY43</accession>
<sequence>MRVKVSNRKTLRSSYYRKRENEEQTNIPTGDEKRQKDNQKDENCNVLFQNKPKTLKGIKEQHKSEIAKLGNEVRVKSEN</sequence>
<dbReference type="InParanoid" id="L5JY43"/>
<feature type="region of interest" description="Disordered" evidence="1">
    <location>
        <begin position="1"/>
        <end position="43"/>
    </location>
</feature>
<reference evidence="3" key="1">
    <citation type="journal article" date="2013" name="Science">
        <title>Comparative analysis of bat genomes provides insight into the evolution of flight and immunity.</title>
        <authorList>
            <person name="Zhang G."/>
            <person name="Cowled C."/>
            <person name="Shi Z."/>
            <person name="Huang Z."/>
            <person name="Bishop-Lilly K.A."/>
            <person name="Fang X."/>
            <person name="Wynne J.W."/>
            <person name="Xiong Z."/>
            <person name="Baker M.L."/>
            <person name="Zhao W."/>
            <person name="Tachedjian M."/>
            <person name="Zhu Y."/>
            <person name="Zhou P."/>
            <person name="Jiang X."/>
            <person name="Ng J."/>
            <person name="Yang L."/>
            <person name="Wu L."/>
            <person name="Xiao J."/>
            <person name="Feng Y."/>
            <person name="Chen Y."/>
            <person name="Sun X."/>
            <person name="Zhang Y."/>
            <person name="Marsh G.A."/>
            <person name="Crameri G."/>
            <person name="Broder C.C."/>
            <person name="Frey K.G."/>
            <person name="Wang L.F."/>
            <person name="Wang J."/>
        </authorList>
    </citation>
    <scope>NUCLEOTIDE SEQUENCE [LARGE SCALE GENOMIC DNA]</scope>
</reference>
<proteinExistence type="predicted"/>
<dbReference type="EMBL" id="KB031072">
    <property type="protein sequence ID" value="ELK04369.1"/>
    <property type="molecule type" value="Genomic_DNA"/>
</dbReference>
<feature type="compositionally biased region" description="Basic and acidic residues" evidence="1">
    <location>
        <begin position="30"/>
        <end position="43"/>
    </location>
</feature>
<evidence type="ECO:0000256" key="1">
    <source>
        <dbReference type="SAM" id="MobiDB-lite"/>
    </source>
</evidence>
<gene>
    <name evidence="2" type="ORF">PAL_GLEAN10024661</name>
</gene>
<dbReference type="Proteomes" id="UP000010552">
    <property type="component" value="Unassembled WGS sequence"/>
</dbReference>
<dbReference type="AlphaFoldDB" id="L5JY43"/>
<keyword evidence="3" id="KW-1185">Reference proteome</keyword>
<evidence type="ECO:0000313" key="3">
    <source>
        <dbReference type="Proteomes" id="UP000010552"/>
    </source>
</evidence>
<protein>
    <submittedName>
        <fullName evidence="2">Uncharacterized protein</fullName>
    </submittedName>
</protein>
<feature type="compositionally biased region" description="Basic residues" evidence="1">
    <location>
        <begin position="1"/>
        <end position="11"/>
    </location>
</feature>
<name>L5JY43_PTEAL</name>
<organism evidence="2 3">
    <name type="scientific">Pteropus alecto</name>
    <name type="common">Black flying fox</name>
    <dbReference type="NCBI Taxonomy" id="9402"/>
    <lineage>
        <taxon>Eukaryota</taxon>
        <taxon>Metazoa</taxon>
        <taxon>Chordata</taxon>
        <taxon>Craniata</taxon>
        <taxon>Vertebrata</taxon>
        <taxon>Euteleostomi</taxon>
        <taxon>Mammalia</taxon>
        <taxon>Eutheria</taxon>
        <taxon>Laurasiatheria</taxon>
        <taxon>Chiroptera</taxon>
        <taxon>Yinpterochiroptera</taxon>
        <taxon>Pteropodoidea</taxon>
        <taxon>Pteropodidae</taxon>
        <taxon>Pteropodinae</taxon>
        <taxon>Pteropus</taxon>
    </lineage>
</organism>